<keyword evidence="4 5" id="KW-0727">SH2 domain</keyword>
<proteinExistence type="inferred from homology"/>
<dbReference type="Gene3D" id="2.30.29.30">
    <property type="entry name" value="Pleckstrin-homology domain (PH domain)/Phosphotyrosine-binding domain (PTB)"/>
    <property type="match status" value="1"/>
</dbReference>
<dbReference type="SMART" id="SM00462">
    <property type="entry name" value="PTB"/>
    <property type="match status" value="1"/>
</dbReference>
<keyword evidence="9" id="KW-1185">Reference proteome</keyword>
<dbReference type="InterPro" id="IPR013625">
    <property type="entry name" value="PTB"/>
</dbReference>
<dbReference type="CDD" id="cd09927">
    <property type="entry name" value="SH2_Tensin_like"/>
    <property type="match status" value="1"/>
</dbReference>
<keyword evidence="3" id="KW-0904">Protein phosphatase</keyword>
<dbReference type="SUPFAM" id="SSF50729">
    <property type="entry name" value="PH domain-like"/>
    <property type="match status" value="1"/>
</dbReference>
<dbReference type="Proteomes" id="UP000746747">
    <property type="component" value="Unassembled WGS sequence"/>
</dbReference>
<comment type="caution">
    <text evidence="8">The sequence shown here is derived from an EMBL/GenBank/DDBJ whole genome shotgun (WGS) entry which is preliminary data.</text>
</comment>
<dbReference type="Gene3D" id="3.30.505.10">
    <property type="entry name" value="SH2 domain"/>
    <property type="match status" value="1"/>
</dbReference>
<dbReference type="InterPro" id="IPR011993">
    <property type="entry name" value="PH-like_dom_sf"/>
</dbReference>
<dbReference type="InterPro" id="IPR036860">
    <property type="entry name" value="SH2_dom_sf"/>
</dbReference>
<evidence type="ECO:0000256" key="5">
    <source>
        <dbReference type="PROSITE-ProRule" id="PRU00191"/>
    </source>
</evidence>
<evidence type="ECO:0000259" key="7">
    <source>
        <dbReference type="PROSITE" id="PS50001"/>
    </source>
</evidence>
<keyword evidence="2" id="KW-0378">Hydrolase</keyword>
<dbReference type="SMART" id="SM00252">
    <property type="entry name" value="SH2"/>
    <property type="match status" value="1"/>
</dbReference>
<evidence type="ECO:0000256" key="6">
    <source>
        <dbReference type="SAM" id="MobiDB-lite"/>
    </source>
</evidence>
<gene>
    <name evidence="8" type="ORF">CJOHNSTONI_LOCUS10387</name>
</gene>
<dbReference type="CDD" id="cd01213">
    <property type="entry name" value="PTB_tensin"/>
    <property type="match status" value="1"/>
</dbReference>
<evidence type="ECO:0000256" key="2">
    <source>
        <dbReference type="ARBA" id="ARBA00022801"/>
    </source>
</evidence>
<feature type="compositionally biased region" description="Low complexity" evidence="6">
    <location>
        <begin position="1"/>
        <end position="24"/>
    </location>
</feature>
<feature type="region of interest" description="Disordered" evidence="6">
    <location>
        <begin position="1"/>
        <end position="28"/>
    </location>
</feature>
<evidence type="ECO:0000256" key="3">
    <source>
        <dbReference type="ARBA" id="ARBA00022912"/>
    </source>
</evidence>
<dbReference type="Pfam" id="PF08416">
    <property type="entry name" value="PTB"/>
    <property type="match status" value="1"/>
</dbReference>
<dbReference type="AlphaFoldDB" id="A0A8J2M831"/>
<name>A0A8J2M831_9BILA</name>
<comment type="similarity">
    <text evidence="1">Belongs to the PTEN phosphatase protein family.</text>
</comment>
<dbReference type="PANTHER" id="PTHR45734:SF10">
    <property type="entry name" value="BLISTERY, ISOFORM A"/>
    <property type="match status" value="1"/>
</dbReference>
<evidence type="ECO:0000256" key="1">
    <source>
        <dbReference type="ARBA" id="ARBA00007881"/>
    </source>
</evidence>
<dbReference type="InterPro" id="IPR035012">
    <property type="entry name" value="Tensin-like_SH2"/>
</dbReference>
<protein>
    <recommendedName>
        <fullName evidence="7">SH2 domain-containing protein</fullName>
    </recommendedName>
</protein>
<dbReference type="PROSITE" id="PS50001">
    <property type="entry name" value="SH2"/>
    <property type="match status" value="1"/>
</dbReference>
<reference evidence="8" key="1">
    <citation type="submission" date="2021-09" db="EMBL/GenBank/DDBJ databases">
        <authorList>
            <consortium name="Pathogen Informatics"/>
        </authorList>
    </citation>
    <scope>NUCLEOTIDE SEQUENCE</scope>
</reference>
<sequence length="591" mass="65986">MSESQTSSASASTILSISSDLSSDNDATTSVQTMEMKLTENEKLNSFQYSELNYENLCYKNDANTEVPESILKNGNVENVELSAEMMQKSNDPGKNVNDIATSHQMNSSKSDENENTEKEKVMVKVSSSDKMNDEIVKSEVITNDDDMIWVTSMNSPTVGNVKIKMEDDEEVCEKSSKFIIEREQTNLADTDGTDERYIHDNSREDATSEMIKNIENFDLIKNHHLESSGSLEFNIDQTVSKNLEDRNVSESPPGATDSWKNATINMKNSIDIGTGNGDIQSAYNTTLRNHQTKIIYNNKTLNLGEVIHHHPLFVKNTSKYWYKPTISREEAVNMLRDKPPGTFVVRDSNSFPGAFGLALKVSTPPPGVHPGDGTELVRHFLIEPSPKGVKLKGCNNEPVFGTLSALVYQHSIIPLALPTKLLLPEYDPANTPEHISAAQQLLQQGAACNVTYIISLDTESLTGPEAARRCIDQTFELLKQKIIQPVPVHFKVSSQGVTITDNTRQLFFRRHYPAQSVTYAGLDPSDRRWDNSYLDGTMIKYVKNARIFAFVARKIGSRTDNTCHIFAELEPEQPATAVVNFITKVMMGHR</sequence>
<dbReference type="SUPFAM" id="SSF55550">
    <property type="entry name" value="SH2 domain"/>
    <property type="match status" value="1"/>
</dbReference>
<dbReference type="InterPro" id="IPR006020">
    <property type="entry name" value="PTB/PI_dom"/>
</dbReference>
<dbReference type="PANTHER" id="PTHR45734">
    <property type="entry name" value="TENSIN"/>
    <property type="match status" value="1"/>
</dbReference>
<feature type="domain" description="SH2" evidence="7">
    <location>
        <begin position="322"/>
        <end position="426"/>
    </location>
</feature>
<accession>A0A8J2M831</accession>
<dbReference type="InterPro" id="IPR000980">
    <property type="entry name" value="SH2"/>
</dbReference>
<dbReference type="OrthoDB" id="6273691at2759"/>
<dbReference type="EMBL" id="CAKAEH010002053">
    <property type="protein sequence ID" value="CAG9540917.1"/>
    <property type="molecule type" value="Genomic_DNA"/>
</dbReference>
<evidence type="ECO:0000256" key="4">
    <source>
        <dbReference type="ARBA" id="ARBA00022999"/>
    </source>
</evidence>
<evidence type="ECO:0000313" key="8">
    <source>
        <dbReference type="EMBL" id="CAG9540917.1"/>
    </source>
</evidence>
<evidence type="ECO:0000313" key="9">
    <source>
        <dbReference type="Proteomes" id="UP000746747"/>
    </source>
</evidence>
<dbReference type="InterPro" id="IPR051484">
    <property type="entry name" value="Tensin_PTEN_phosphatase"/>
</dbReference>
<dbReference type="InterPro" id="IPR033929">
    <property type="entry name" value="Tensin_PTB"/>
</dbReference>
<organism evidence="8 9">
    <name type="scientific">Cercopithifilaria johnstoni</name>
    <dbReference type="NCBI Taxonomy" id="2874296"/>
    <lineage>
        <taxon>Eukaryota</taxon>
        <taxon>Metazoa</taxon>
        <taxon>Ecdysozoa</taxon>
        <taxon>Nematoda</taxon>
        <taxon>Chromadorea</taxon>
        <taxon>Rhabditida</taxon>
        <taxon>Spirurina</taxon>
        <taxon>Spiruromorpha</taxon>
        <taxon>Filarioidea</taxon>
        <taxon>Onchocercidae</taxon>
        <taxon>Cercopithifilaria</taxon>
    </lineage>
</organism>
<dbReference type="GO" id="GO:0004721">
    <property type="term" value="F:phosphoprotein phosphatase activity"/>
    <property type="evidence" value="ECO:0007669"/>
    <property type="project" value="UniProtKB-KW"/>
</dbReference>
<dbReference type="Pfam" id="PF00017">
    <property type="entry name" value="SH2"/>
    <property type="match status" value="1"/>
</dbReference>
<dbReference type="GO" id="GO:0005925">
    <property type="term" value="C:focal adhesion"/>
    <property type="evidence" value="ECO:0007669"/>
    <property type="project" value="TreeGrafter"/>
</dbReference>